<dbReference type="SMR" id="A0A090YYU3"/>
<feature type="binding site" evidence="11">
    <location>
        <begin position="398"/>
        <end position="399"/>
    </location>
    <ligand>
        <name>substrate</name>
    </ligand>
</feature>
<evidence type="ECO:0000256" key="12">
    <source>
        <dbReference type="PIRSR" id="PIRSR600125-3"/>
    </source>
</evidence>
<feature type="signal peptide" evidence="14">
    <location>
        <begin position="1"/>
        <end position="30"/>
    </location>
</feature>
<reference evidence="17 19" key="2">
    <citation type="submission" date="2018-08" db="EMBL/GenBank/DDBJ databases">
        <title>Bacillus clarus sp. nov. strain PS00077A.</title>
        <authorList>
            <person name="Mendez Acevedo M."/>
            <person name="Carroll L."/>
            <person name="Mukherjee M."/>
            <person name="Wiedmann M."/>
            <person name="Kovac J."/>
        </authorList>
    </citation>
    <scope>NUCLEOTIDE SEQUENCE [LARGE SCALE GENOMIC DNA]</scope>
    <source>
        <strain evidence="17 19">PS00077A</strain>
    </source>
</reference>
<dbReference type="GO" id="GO:2001070">
    <property type="term" value="F:starch binding"/>
    <property type="evidence" value="ECO:0007669"/>
    <property type="project" value="InterPro"/>
</dbReference>
<keyword evidence="8 13" id="KW-0326">Glycosidase</keyword>
<feature type="binding site" evidence="12">
    <location>
        <position position="91"/>
    </location>
    <ligand>
        <name>Ca(2+)</name>
        <dbReference type="ChEBI" id="CHEBI:29108"/>
    </ligand>
</feature>
<comment type="similarity">
    <text evidence="2 13">Belongs to the glycosyl hydrolase 14 family.</text>
</comment>
<dbReference type="Proteomes" id="UP000029389">
    <property type="component" value="Unassembled WGS sequence"/>
</dbReference>
<dbReference type="RefSeq" id="WP_042978966.1">
    <property type="nucleotide sequence ID" value="NZ_JMQC01000008.1"/>
</dbReference>
<feature type="active site" description="Proton donor" evidence="10">
    <location>
        <position position="202"/>
    </location>
</feature>
<evidence type="ECO:0000256" key="8">
    <source>
        <dbReference type="ARBA" id="ARBA00023295"/>
    </source>
</evidence>
<feature type="binding site" evidence="12">
    <location>
        <position position="90"/>
    </location>
    <ligand>
        <name>Ca(2+)</name>
        <dbReference type="ChEBI" id="CHEBI:29108"/>
    </ligand>
</feature>
<feature type="binding site" evidence="11">
    <location>
        <position position="427"/>
    </location>
    <ligand>
        <name>substrate</name>
    </ligand>
</feature>
<evidence type="ECO:0000256" key="6">
    <source>
        <dbReference type="ARBA" id="ARBA00022801"/>
    </source>
</evidence>
<feature type="domain" description="CBM20" evidence="15">
    <location>
        <begin position="444"/>
        <end position="546"/>
    </location>
</feature>
<reference evidence="16 18" key="1">
    <citation type="submission" date="2014-04" db="EMBL/GenBank/DDBJ databases">
        <authorList>
            <person name="Bishop-Lilly K.A."/>
            <person name="Broomall S.M."/>
            <person name="Chain P.S."/>
            <person name="Chertkov O."/>
            <person name="Coyne S.R."/>
            <person name="Daligault H.E."/>
            <person name="Davenport K.W."/>
            <person name="Erkkila T."/>
            <person name="Frey K.G."/>
            <person name="Gibbons H.S."/>
            <person name="Gu W."/>
            <person name="Jaissle J."/>
            <person name="Johnson S.L."/>
            <person name="Koroleva G.I."/>
            <person name="Ladner J.T."/>
            <person name="Lo C.-C."/>
            <person name="Minogue T.D."/>
            <person name="Munk C."/>
            <person name="Palacios G.F."/>
            <person name="Redden C.L."/>
            <person name="Rosenzweig C.N."/>
            <person name="Scholz M.B."/>
            <person name="Teshima H."/>
            <person name="Xu Y."/>
        </authorList>
    </citation>
    <scope>NUCLEOTIDE SEQUENCE [LARGE SCALE GENOMIC DNA]</scope>
    <source>
        <strain evidence="16 18">BHP</strain>
    </source>
</reference>
<feature type="binding site" evidence="12">
    <location>
        <position position="86"/>
    </location>
    <ligand>
        <name>Ca(2+)</name>
        <dbReference type="ChEBI" id="CHEBI:29108"/>
    </ligand>
</feature>
<feature type="binding site" evidence="12">
    <location>
        <position position="174"/>
    </location>
    <ligand>
        <name>Ca(2+)</name>
        <dbReference type="ChEBI" id="CHEBI:29108"/>
    </ligand>
</feature>
<keyword evidence="9 13" id="KW-0624">Polysaccharide degradation</keyword>
<keyword evidence="6 13" id="KW-0378">Hydrolase</keyword>
<feature type="binding site" evidence="11">
    <location>
        <position position="322"/>
    </location>
    <ligand>
        <name>substrate</name>
    </ligand>
</feature>
<evidence type="ECO:0000256" key="2">
    <source>
        <dbReference type="ARBA" id="ARBA00005652"/>
    </source>
</evidence>
<dbReference type="InterPro" id="IPR034835">
    <property type="entry name" value="CBM20_beta_amylase"/>
</dbReference>
<comment type="cofactor">
    <cofactor evidence="12">
        <name>Ca(2+)</name>
        <dbReference type="ChEBI" id="CHEBI:29108"/>
    </cofactor>
    <text evidence="12">Binds 1 Ca(2+) ion per subunit.</text>
</comment>
<feature type="chain" id="PRO_5001867491" description="Beta-amylase" evidence="14">
    <location>
        <begin position="31"/>
        <end position="546"/>
    </location>
</feature>
<keyword evidence="12" id="KW-0106">Calcium</keyword>
<evidence type="ECO:0000256" key="10">
    <source>
        <dbReference type="PIRSR" id="PIRSR600125-1"/>
    </source>
</evidence>
<dbReference type="InterPro" id="IPR018238">
    <property type="entry name" value="Glyco_hydro_14_CS"/>
</dbReference>
<feature type="binding site" evidence="11">
    <location>
        <position position="317"/>
    </location>
    <ligand>
        <name>substrate</name>
    </ligand>
</feature>
<dbReference type="InterPro" id="IPR000125">
    <property type="entry name" value="Glyco_hydro_14A_bac"/>
</dbReference>
<dbReference type="EMBL" id="JMQC01000008">
    <property type="protein sequence ID" value="KFN03537.1"/>
    <property type="molecule type" value="Genomic_DNA"/>
</dbReference>
<dbReference type="InterPro" id="IPR001554">
    <property type="entry name" value="Glyco_hydro_14"/>
</dbReference>
<evidence type="ECO:0000256" key="1">
    <source>
        <dbReference type="ARBA" id="ARBA00000546"/>
    </source>
</evidence>
<dbReference type="PANTHER" id="PTHR31352:SF1">
    <property type="entry name" value="BETA-AMYLASE 3, CHLOROPLASTIC"/>
    <property type="match status" value="1"/>
</dbReference>
<accession>A0A090YYU3</accession>
<dbReference type="InterPro" id="IPR017853">
    <property type="entry name" value="GH"/>
</dbReference>
<dbReference type="PROSITE" id="PS00679">
    <property type="entry name" value="BETA_AMYLASE_2"/>
    <property type="match status" value="1"/>
</dbReference>
<evidence type="ECO:0000256" key="3">
    <source>
        <dbReference type="ARBA" id="ARBA00012594"/>
    </source>
</evidence>
<feature type="binding site" evidence="11">
    <location>
        <position position="119"/>
    </location>
    <ligand>
        <name>substrate</name>
    </ligand>
</feature>
<keyword evidence="4 12" id="KW-0479">Metal-binding</keyword>
<feature type="binding site" evidence="11">
    <location>
        <position position="360"/>
    </location>
    <ligand>
        <name>substrate</name>
    </ligand>
</feature>
<evidence type="ECO:0000256" key="7">
    <source>
        <dbReference type="ARBA" id="ARBA00023277"/>
    </source>
</evidence>
<dbReference type="AlphaFoldDB" id="A0A090YYU3"/>
<evidence type="ECO:0000313" key="17">
    <source>
        <dbReference type="EMBL" id="RFT62972.1"/>
    </source>
</evidence>
<dbReference type="PRINTS" id="PR00750">
    <property type="entry name" value="BETAAMYLASE"/>
</dbReference>
<keyword evidence="5 14" id="KW-0732">Signal</keyword>
<feature type="binding site" evidence="11">
    <location>
        <position position="79"/>
    </location>
    <ligand>
        <name>substrate</name>
    </ligand>
</feature>
<evidence type="ECO:0000313" key="19">
    <source>
        <dbReference type="Proteomes" id="UP000264294"/>
    </source>
</evidence>
<evidence type="ECO:0000259" key="15">
    <source>
        <dbReference type="PROSITE" id="PS51166"/>
    </source>
</evidence>
<dbReference type="GO" id="GO:0000272">
    <property type="term" value="P:polysaccharide catabolic process"/>
    <property type="evidence" value="ECO:0007669"/>
    <property type="project" value="UniProtKB-KW"/>
</dbReference>
<dbReference type="PROSITE" id="PS00506">
    <property type="entry name" value="BETA_AMYLASE_1"/>
    <property type="match status" value="1"/>
</dbReference>
<proteinExistence type="inferred from homology"/>
<dbReference type="EMBL" id="QVOD01000055">
    <property type="protein sequence ID" value="RFT62972.1"/>
    <property type="molecule type" value="Genomic_DNA"/>
</dbReference>
<dbReference type="Pfam" id="PF01373">
    <property type="entry name" value="Glyco_hydro_14"/>
    <property type="match status" value="1"/>
</dbReference>
<dbReference type="Pfam" id="PF00686">
    <property type="entry name" value="CBM_20"/>
    <property type="match status" value="1"/>
</dbReference>
<keyword evidence="19" id="KW-1185">Reference proteome</keyword>
<feature type="active site" description="Proton acceptor" evidence="10">
    <location>
        <position position="397"/>
    </location>
</feature>
<evidence type="ECO:0000256" key="11">
    <source>
        <dbReference type="PIRSR" id="PIRSR600125-2"/>
    </source>
</evidence>
<dbReference type="PROSITE" id="PS51166">
    <property type="entry name" value="CBM20"/>
    <property type="match status" value="1"/>
</dbReference>
<dbReference type="PATRIC" id="fig|1405.8.peg.447"/>
<dbReference type="EC" id="3.2.1.2" evidence="3 13"/>
<dbReference type="Gene3D" id="2.60.40.10">
    <property type="entry name" value="Immunoglobulins"/>
    <property type="match status" value="1"/>
</dbReference>
<name>A0A090YYU3_9BACI</name>
<gene>
    <name evidence="16" type="primary">spoII</name>
    <name evidence="17" type="ORF">D0U04_26275</name>
    <name evidence="16" type="ORF">DJ93_275</name>
</gene>
<comment type="catalytic activity">
    <reaction evidence="1 13">
        <text>Hydrolysis of (1-&gt;4)-alpha-D-glucosidic linkages in polysaccharides so as to remove successive maltose units from the non-reducing ends of the chains.</text>
        <dbReference type="EC" id="3.2.1.2"/>
    </reaction>
</comment>
<dbReference type="InterPro" id="IPR002044">
    <property type="entry name" value="CBM20"/>
</dbReference>
<protein>
    <recommendedName>
        <fullName evidence="3 13">Beta-amylase</fullName>
        <ecNumber evidence="3 13">3.2.1.2</ecNumber>
    </recommendedName>
</protein>
<feature type="binding site" evidence="11">
    <location>
        <position position="127"/>
    </location>
    <ligand>
        <name>substrate</name>
    </ligand>
</feature>
<feature type="binding site" evidence="12">
    <location>
        <position position="171"/>
    </location>
    <ligand>
        <name>Ca(2+)</name>
        <dbReference type="ChEBI" id="CHEBI:29108"/>
    </ligand>
</feature>
<evidence type="ECO:0000313" key="16">
    <source>
        <dbReference type="EMBL" id="KFN03537.1"/>
    </source>
</evidence>
<keyword evidence="7 13" id="KW-0119">Carbohydrate metabolism</keyword>
<evidence type="ECO:0000256" key="13">
    <source>
        <dbReference type="RuleBase" id="RU000509"/>
    </source>
</evidence>
<evidence type="ECO:0000256" key="9">
    <source>
        <dbReference type="ARBA" id="ARBA00023326"/>
    </source>
</evidence>
<organism evidence="16 18">
    <name type="scientific">Bacillus clarus</name>
    <dbReference type="NCBI Taxonomy" id="2338372"/>
    <lineage>
        <taxon>Bacteria</taxon>
        <taxon>Bacillati</taxon>
        <taxon>Bacillota</taxon>
        <taxon>Bacilli</taxon>
        <taxon>Bacillales</taxon>
        <taxon>Bacillaceae</taxon>
        <taxon>Bacillus</taxon>
        <taxon>Bacillus cereus group</taxon>
    </lineage>
</organism>
<sequence length="546" mass="61822">MKRQFQHFSMVIVFVIVLCVSFLFPQASFAAVNGKAMNRDYKAYIMAPLKKIPEVTNWETFENDLRWAKQNGFYAITVDFWWGDMEKEGDQQFDFSYAQRFAQSVKNAGMKMVPILSTHQCGGNVGDDCNVPIPSWVWKQKSDDSLYFKSETGNINKETLNPLASDVIQKEYSELYTAFAAAMEPYKDVIAKIYLSGGPAGEMRYPSYTSADGTGYPSRGKFQAYTEFAKSKFRSWALNKYNSLAGVNQAWGTKLTSVLEILPPSDGEQFLMNGYKSSYGKDYLEWYQGVLESHTKLIGELAHNAFDKTFNVPIGAKVAGVHWQYNNPNIPHGAEKPAGYNDYSRLLDAFKSANLDLTFTCLEMTDKGGYPEYSMPKTLVQEIAKLANEKGIVLNGENALSIGNEAEYKRVAEMAFNYNFAGFTLLRYQDVIYNNSLMGKFKDLLGVNPIVQTIVVKNAPTTMGDTVYISGDRAELGQWDTRQYPIRLSYDALSNDWRGNVVLPAQRNVQFKAFIKNTEGLVKTWQQNQQNWTPVPPNSTVYTSWW</sequence>
<dbReference type="SUPFAM" id="SSF51445">
    <property type="entry name" value="(Trans)glycosidases"/>
    <property type="match status" value="1"/>
</dbReference>
<dbReference type="GO" id="GO:0016161">
    <property type="term" value="F:beta-amylase activity"/>
    <property type="evidence" value="ECO:0007669"/>
    <property type="project" value="UniProtKB-EC"/>
</dbReference>
<comment type="caution">
    <text evidence="16">The sequence shown here is derived from an EMBL/GenBank/DDBJ whole genome shotgun (WGS) entry which is preliminary data.</text>
</comment>
<evidence type="ECO:0000313" key="18">
    <source>
        <dbReference type="Proteomes" id="UP000029389"/>
    </source>
</evidence>
<evidence type="ECO:0000256" key="4">
    <source>
        <dbReference type="ARBA" id="ARBA00022723"/>
    </source>
</evidence>
<evidence type="ECO:0000256" key="5">
    <source>
        <dbReference type="ARBA" id="ARBA00022729"/>
    </source>
</evidence>
<dbReference type="SMART" id="SM01065">
    <property type="entry name" value="CBM_2"/>
    <property type="match status" value="1"/>
</dbReference>
<dbReference type="CDD" id="cd05809">
    <property type="entry name" value="CBM20_beta_amylase"/>
    <property type="match status" value="1"/>
</dbReference>
<dbReference type="PRINTS" id="PR00841">
    <property type="entry name" value="GLHYDLASE14A"/>
</dbReference>
<dbReference type="Gene3D" id="3.20.20.80">
    <property type="entry name" value="Glycosidases"/>
    <property type="match status" value="1"/>
</dbReference>
<dbReference type="GO" id="GO:0046872">
    <property type="term" value="F:metal ion binding"/>
    <property type="evidence" value="ECO:0007669"/>
    <property type="project" value="UniProtKB-KW"/>
</dbReference>
<dbReference type="Proteomes" id="UP000264294">
    <property type="component" value="Unassembled WGS sequence"/>
</dbReference>
<evidence type="ECO:0000256" key="14">
    <source>
        <dbReference type="SAM" id="SignalP"/>
    </source>
</evidence>
<dbReference type="InterPro" id="IPR013783">
    <property type="entry name" value="Ig-like_fold"/>
</dbReference>
<dbReference type="PANTHER" id="PTHR31352">
    <property type="entry name" value="BETA-AMYLASE 1, CHLOROPLASTIC"/>
    <property type="match status" value="1"/>
</dbReference>